<comment type="caution">
    <text evidence="2">The sequence shown here is derived from an EMBL/GenBank/DDBJ whole genome shotgun (WGS) entry which is preliminary data.</text>
</comment>
<name>A0A4R8ZVI6_9MICO</name>
<evidence type="ECO:0000256" key="1">
    <source>
        <dbReference type="SAM" id="MobiDB-lite"/>
    </source>
</evidence>
<feature type="region of interest" description="Disordered" evidence="1">
    <location>
        <begin position="61"/>
        <end position="93"/>
    </location>
</feature>
<dbReference type="AlphaFoldDB" id="A0A4R8ZVI6"/>
<accession>A0A4R8ZVI6</accession>
<sequence>MLEAQCPECQQTVWITSDTRFATYHSVGTPPADCPGSRTIIPVPPTPAAVRRALREAARAAAIAASPRRQRNQANQAALAAQAAQLPQSRRAS</sequence>
<proteinExistence type="predicted"/>
<dbReference type="Proteomes" id="UP000297447">
    <property type="component" value="Unassembled WGS sequence"/>
</dbReference>
<dbReference type="RefSeq" id="WP_134520495.1">
    <property type="nucleotide sequence ID" value="NZ_SOHE01000066.1"/>
</dbReference>
<gene>
    <name evidence="2" type="ORF">E3T55_15655</name>
</gene>
<evidence type="ECO:0000313" key="3">
    <source>
        <dbReference type="Proteomes" id="UP000297447"/>
    </source>
</evidence>
<organism evidence="2 3">
    <name type="scientific">Cryobacterium frigoriphilum</name>
    <dbReference type="NCBI Taxonomy" id="1259150"/>
    <lineage>
        <taxon>Bacteria</taxon>
        <taxon>Bacillati</taxon>
        <taxon>Actinomycetota</taxon>
        <taxon>Actinomycetes</taxon>
        <taxon>Micrococcales</taxon>
        <taxon>Microbacteriaceae</taxon>
        <taxon>Cryobacterium</taxon>
    </lineage>
</organism>
<dbReference type="OrthoDB" id="5126289at2"/>
<protein>
    <submittedName>
        <fullName evidence="2">Uncharacterized protein</fullName>
    </submittedName>
</protein>
<keyword evidence="3" id="KW-1185">Reference proteome</keyword>
<dbReference type="EMBL" id="SOHE01000066">
    <property type="protein sequence ID" value="TFD47199.1"/>
    <property type="molecule type" value="Genomic_DNA"/>
</dbReference>
<evidence type="ECO:0000313" key="2">
    <source>
        <dbReference type="EMBL" id="TFD47199.1"/>
    </source>
</evidence>
<reference evidence="2 3" key="1">
    <citation type="submission" date="2019-03" db="EMBL/GenBank/DDBJ databases">
        <title>Genomics of glacier-inhabiting Cryobacterium strains.</title>
        <authorList>
            <person name="Liu Q."/>
            <person name="Xin Y.-H."/>
        </authorList>
    </citation>
    <scope>NUCLEOTIDE SEQUENCE [LARGE SCALE GENOMIC DNA]</scope>
    <source>
        <strain evidence="2 3">Hh14</strain>
    </source>
</reference>